<feature type="compositionally biased region" description="Basic and acidic residues" evidence="2">
    <location>
        <begin position="599"/>
        <end position="609"/>
    </location>
</feature>
<feature type="region of interest" description="Disordered" evidence="2">
    <location>
        <begin position="586"/>
        <end position="609"/>
    </location>
</feature>
<dbReference type="PANTHER" id="PTHR46888">
    <property type="entry name" value="ZINC KNUCKLE DOMAINCONTAINING PROTEIN-RELATED"/>
    <property type="match status" value="1"/>
</dbReference>
<feature type="compositionally biased region" description="Basic and acidic residues" evidence="2">
    <location>
        <begin position="54"/>
        <end position="101"/>
    </location>
</feature>
<dbReference type="SUPFAM" id="SSF158832">
    <property type="entry name" value="Tex N-terminal region-like"/>
    <property type="match status" value="1"/>
</dbReference>
<dbReference type="InterPro" id="IPR023319">
    <property type="entry name" value="Tex-like_HTH_dom_sf"/>
</dbReference>
<dbReference type="PROSITE" id="PS50158">
    <property type="entry name" value="ZF_CCHC"/>
    <property type="match status" value="1"/>
</dbReference>
<feature type="region of interest" description="Disordered" evidence="2">
    <location>
        <begin position="52"/>
        <end position="101"/>
    </location>
</feature>
<sequence>MAYLARSKKEDLVVLAEELGLTVKKELKVKQLHKLITESPSYDEEFTRELLGSIKEEREKKEQREIEREKQERDREIEREKQERDKEIEREEREREREERERERARAFELQKLELEVRAASAQPVESRHIPDQPAKIRMHDVMSRFNPKEDDVSLFLVLFERQAKIMNIPAENQVAQLISLLPPDIVQLIAREPEEDAKKYEYVKALLLQRFKLSAEKFRQLFNKHQKASESTWYDFYYELKNYLEGWLNGLNVKTFEQLKDLMLVDQIKKRTSMEFKEHFMDEWTTIISPTEMVKKIEDFEDVRKTIKSKLFATQTERTNKGQFKPRYENFSKKIEHSHYSNHSDKWNDYRHQKDRRQREDAQQRDRFPNKNQDHSFDERYRPRCFECGSYSHFKPQCPRLKSNEKINCVSSNDDLLETYTIRGLVNGFEMPILRDTGATVDVISQKFVDYAKMTGEHVWVKYLLNDHLVCLPLAEVEIKCELGHIKTKAAVVTNDPGRYVLGNKTANLFKDKPFLKLEKINAVMTRSQTKRSTEEDQNKEAEMEQPEEMTHFEIDEEILPQADEEFKEIKQLIEVDSKEFIESHHQSRDLAPLLNEGKTENSSKPTDFKIKENGMLVEKEIDKNEIERELIVVPEKYSDQIKSLCHDSTSGHLDIVKTKDRLARKQIACESPASHESFLEITDLPQKRKRKQLVKIESDSEVNATTTDGQVSVATDDVIPYSSLGHTEDDELMPQRTKGDAELKKIVTEAVEKAKKFCQPWREREVVAESCNVPVECAQNVMKLFDQNCTIPFIVMYQKKMIGSMQAEKLRELQASYEEVKQVHKKVETVPKTIKHEKFDETIAASFLCAKRMDGVELLYAPFEPGGKRTLAERSKQLGLEPLTLQLLEQKTSLSQINLQSYIKPLRGKVVIGVDSGFSHDCKIACVSSKAEVSETEKSILLQKENALP</sequence>
<keyword evidence="1" id="KW-0479">Metal-binding</keyword>
<dbReference type="EMBL" id="BGPR01042297">
    <property type="protein sequence ID" value="GBO18701.1"/>
    <property type="molecule type" value="Genomic_DNA"/>
</dbReference>
<evidence type="ECO:0000256" key="1">
    <source>
        <dbReference type="PROSITE-ProRule" id="PRU00047"/>
    </source>
</evidence>
<accession>A0A4Y2V2G3</accession>
<proteinExistence type="predicted"/>
<evidence type="ECO:0000313" key="4">
    <source>
        <dbReference type="EMBL" id="GBO18701.1"/>
    </source>
</evidence>
<dbReference type="InterPro" id="IPR038269">
    <property type="entry name" value="SCAN_sf"/>
</dbReference>
<dbReference type="PANTHER" id="PTHR46888:SF1">
    <property type="entry name" value="RIBONUCLEASE H"/>
    <property type="match status" value="1"/>
</dbReference>
<dbReference type="InterPro" id="IPR001878">
    <property type="entry name" value="Znf_CCHC"/>
</dbReference>
<dbReference type="Gene3D" id="1.10.4020.10">
    <property type="entry name" value="DNA breaking-rejoining enzymes"/>
    <property type="match status" value="1"/>
</dbReference>
<keyword evidence="1" id="KW-0863">Zinc-finger</keyword>
<feature type="domain" description="CCHC-type" evidence="3">
    <location>
        <begin position="385"/>
        <end position="401"/>
    </location>
</feature>
<evidence type="ECO:0000313" key="5">
    <source>
        <dbReference type="Proteomes" id="UP000499080"/>
    </source>
</evidence>
<dbReference type="GO" id="GO:0008270">
    <property type="term" value="F:zinc ion binding"/>
    <property type="evidence" value="ECO:0007669"/>
    <property type="project" value="UniProtKB-KW"/>
</dbReference>
<reference evidence="4 5" key="1">
    <citation type="journal article" date="2019" name="Sci. Rep.">
        <title>Orb-weaving spider Araneus ventricosus genome elucidates the spidroin gene catalogue.</title>
        <authorList>
            <person name="Kono N."/>
            <person name="Nakamura H."/>
            <person name="Ohtoshi R."/>
            <person name="Moran D.A.P."/>
            <person name="Shinohara A."/>
            <person name="Yoshida Y."/>
            <person name="Fujiwara M."/>
            <person name="Mori M."/>
            <person name="Tomita M."/>
            <person name="Arakawa K."/>
        </authorList>
    </citation>
    <scope>NUCLEOTIDE SEQUENCE [LARGE SCALE GENOMIC DNA]</scope>
</reference>
<dbReference type="Gene3D" id="1.10.10.650">
    <property type="entry name" value="RuvA domain 2-like"/>
    <property type="match status" value="1"/>
</dbReference>
<gene>
    <name evidence="4" type="ORF">AVEN_253099_1</name>
</gene>
<dbReference type="AlphaFoldDB" id="A0A4Y2V2G3"/>
<dbReference type="SUPFAM" id="SSF47353">
    <property type="entry name" value="Retrovirus capsid dimerization domain-like"/>
    <property type="match status" value="1"/>
</dbReference>
<name>A0A4Y2V2G3_ARAVE</name>
<organism evidence="4 5">
    <name type="scientific">Araneus ventricosus</name>
    <name type="common">Orbweaver spider</name>
    <name type="synonym">Epeira ventricosa</name>
    <dbReference type="NCBI Taxonomy" id="182803"/>
    <lineage>
        <taxon>Eukaryota</taxon>
        <taxon>Metazoa</taxon>
        <taxon>Ecdysozoa</taxon>
        <taxon>Arthropoda</taxon>
        <taxon>Chelicerata</taxon>
        <taxon>Arachnida</taxon>
        <taxon>Araneae</taxon>
        <taxon>Araneomorphae</taxon>
        <taxon>Entelegynae</taxon>
        <taxon>Araneoidea</taxon>
        <taxon>Araneidae</taxon>
        <taxon>Araneus</taxon>
    </lineage>
</organism>
<evidence type="ECO:0000256" key="2">
    <source>
        <dbReference type="SAM" id="MobiDB-lite"/>
    </source>
</evidence>
<comment type="caution">
    <text evidence="4">The sequence shown here is derived from an EMBL/GenBank/DDBJ whole genome shotgun (WGS) entry which is preliminary data.</text>
</comment>
<dbReference type="Pfam" id="PF09371">
    <property type="entry name" value="Tex_N"/>
    <property type="match status" value="1"/>
</dbReference>
<protein>
    <recommendedName>
        <fullName evidence="3">CCHC-type domain-containing protein</fullName>
    </recommendedName>
</protein>
<dbReference type="OrthoDB" id="6423343at2759"/>
<feature type="compositionally biased region" description="Basic and acidic residues" evidence="2">
    <location>
        <begin position="533"/>
        <end position="550"/>
    </location>
</feature>
<keyword evidence="5" id="KW-1185">Reference proteome</keyword>
<dbReference type="GO" id="GO:0003676">
    <property type="term" value="F:nucleic acid binding"/>
    <property type="evidence" value="ECO:0007669"/>
    <property type="project" value="InterPro"/>
</dbReference>
<feature type="region of interest" description="Disordered" evidence="2">
    <location>
        <begin position="528"/>
        <end position="550"/>
    </location>
</feature>
<dbReference type="Proteomes" id="UP000499080">
    <property type="component" value="Unassembled WGS sequence"/>
</dbReference>
<dbReference type="InterPro" id="IPR018974">
    <property type="entry name" value="Tex-like_N"/>
</dbReference>
<evidence type="ECO:0000259" key="3">
    <source>
        <dbReference type="PROSITE" id="PS50158"/>
    </source>
</evidence>
<feature type="region of interest" description="Disordered" evidence="2">
    <location>
        <begin position="338"/>
        <end position="377"/>
    </location>
</feature>
<keyword evidence="1" id="KW-0862">Zinc</keyword>